<keyword evidence="2" id="KW-1185">Reference proteome</keyword>
<sequence>MVSRLPFELIEQIDRHLCSSDRYQLVLANRLFYRTFITLLYRSITIQTNKEYKQLINVLSNSVSSPLPLGRYTHTLQILLGKLDQKELEKVQQLCPNVQSVHIDGRIWHSYLNETITDISMQQKFLSVYGSCKLSCLTLDLFSMDMDIEVLVGYTPNLRNLTIMGIYQVITVDLVESIGAACMYLQNISLDGIHAEAIWTCSPILSSDIRSFKLKCQFGADRYQDWLPYISMKYPKLVSCYFHHAGQGKDLIVPCSAHIYRQFIQRCPLIKHMGWHNIEPDFQYFQQLDQMKNQSLKQLDIYDTISVSWLLSSSLFGSCHSILQNVVQLRFGSVPQDMSSYELILAIHQACPQLVHLSLAEPKCNLSNPFRINHILEQCQRLQSLELDYIVLRVSMDCSVAKQHPLKSLTMRHCSSFNGVFDYMSPRCLELESLSLFAHLQKDRRHKVQIHMPYQKFKTVTLHGLRTESYDAERRIRFFSVVAQGCVGQWRFMQKYEIVNEMERAEEWKMLTCVEKGFLESLLEGPPTLIFGHDIHTTGYVDFVCKSVERLYLNKKLATI</sequence>
<evidence type="ECO:0008006" key="3">
    <source>
        <dbReference type="Google" id="ProtNLM"/>
    </source>
</evidence>
<gene>
    <name evidence="1" type="ORF">INT47_007530</name>
</gene>
<dbReference type="SUPFAM" id="SSF52047">
    <property type="entry name" value="RNI-like"/>
    <property type="match status" value="1"/>
</dbReference>
<evidence type="ECO:0000313" key="1">
    <source>
        <dbReference type="EMBL" id="KAG2203947.1"/>
    </source>
</evidence>
<name>A0A8H7V3B7_9FUNG</name>
<proteinExistence type="predicted"/>
<protein>
    <recommendedName>
        <fullName evidence="3">F-box domain-containing protein</fullName>
    </recommendedName>
</protein>
<dbReference type="Proteomes" id="UP000603453">
    <property type="component" value="Unassembled WGS sequence"/>
</dbReference>
<dbReference type="Gene3D" id="3.80.10.10">
    <property type="entry name" value="Ribonuclease Inhibitor"/>
    <property type="match status" value="1"/>
</dbReference>
<organism evidence="1 2">
    <name type="scientific">Mucor saturninus</name>
    <dbReference type="NCBI Taxonomy" id="64648"/>
    <lineage>
        <taxon>Eukaryota</taxon>
        <taxon>Fungi</taxon>
        <taxon>Fungi incertae sedis</taxon>
        <taxon>Mucoromycota</taxon>
        <taxon>Mucoromycotina</taxon>
        <taxon>Mucoromycetes</taxon>
        <taxon>Mucorales</taxon>
        <taxon>Mucorineae</taxon>
        <taxon>Mucoraceae</taxon>
        <taxon>Mucor</taxon>
    </lineage>
</organism>
<dbReference type="OrthoDB" id="2285227at2759"/>
<reference evidence="1" key="1">
    <citation type="submission" date="2020-12" db="EMBL/GenBank/DDBJ databases">
        <title>Metabolic potential, ecology and presence of endohyphal bacteria is reflected in genomic diversity of Mucoromycotina.</title>
        <authorList>
            <person name="Muszewska A."/>
            <person name="Okrasinska A."/>
            <person name="Steczkiewicz K."/>
            <person name="Drgas O."/>
            <person name="Orlowska M."/>
            <person name="Perlinska-Lenart U."/>
            <person name="Aleksandrzak-Piekarczyk T."/>
            <person name="Szatraj K."/>
            <person name="Zielenkiewicz U."/>
            <person name="Pilsyk S."/>
            <person name="Malc E."/>
            <person name="Mieczkowski P."/>
            <person name="Kruszewska J.S."/>
            <person name="Biernat P."/>
            <person name="Pawlowska J."/>
        </authorList>
    </citation>
    <scope>NUCLEOTIDE SEQUENCE</scope>
    <source>
        <strain evidence="1">WA0000017839</strain>
    </source>
</reference>
<dbReference type="AlphaFoldDB" id="A0A8H7V3B7"/>
<dbReference type="InterPro" id="IPR032675">
    <property type="entry name" value="LRR_dom_sf"/>
</dbReference>
<comment type="caution">
    <text evidence="1">The sequence shown here is derived from an EMBL/GenBank/DDBJ whole genome shotgun (WGS) entry which is preliminary data.</text>
</comment>
<dbReference type="EMBL" id="JAEPRD010000048">
    <property type="protein sequence ID" value="KAG2203947.1"/>
    <property type="molecule type" value="Genomic_DNA"/>
</dbReference>
<accession>A0A8H7V3B7</accession>
<evidence type="ECO:0000313" key="2">
    <source>
        <dbReference type="Proteomes" id="UP000603453"/>
    </source>
</evidence>